<keyword evidence="2" id="KW-1185">Reference proteome</keyword>
<name>A0A0K2XKM7_HELHE</name>
<dbReference type="RefSeq" id="WP_015106817.1">
    <property type="nucleotide sequence ID" value="NZ_AP026684.1"/>
</dbReference>
<sequence>MGVLAARGVFADNVFLKSLCFVGLVCQDFYKFTIHPGGFGSFKAQEL</sequence>
<gene>
    <name evidence="1" type="ORF">HHE01_04050</name>
</gene>
<dbReference type="EMBL" id="CDMK01000002">
    <property type="protein sequence ID" value="CRI34604.1"/>
    <property type="molecule type" value="Genomic_DNA"/>
</dbReference>
<reference evidence="2" key="1">
    <citation type="submission" date="2014-12" db="EMBL/GenBank/DDBJ databases">
        <authorList>
            <person name="Smet A."/>
        </authorList>
    </citation>
    <scope>NUCLEOTIDE SEQUENCE [LARGE SCALE GENOMIC DNA]</scope>
</reference>
<dbReference type="AlphaFoldDB" id="A0A0K2XKM7"/>
<protein>
    <submittedName>
        <fullName evidence="1">Uncharacterized protein</fullName>
    </submittedName>
</protein>
<evidence type="ECO:0000313" key="2">
    <source>
        <dbReference type="Proteomes" id="UP000046090"/>
    </source>
</evidence>
<evidence type="ECO:0000313" key="1">
    <source>
        <dbReference type="EMBL" id="CRI34604.1"/>
    </source>
</evidence>
<dbReference type="Proteomes" id="UP000046090">
    <property type="component" value="Unassembled WGS sequence"/>
</dbReference>
<accession>A0A0K2XKM7</accession>
<proteinExistence type="predicted"/>
<organism evidence="1 2">
    <name type="scientific">Helicobacter heilmannii</name>
    <dbReference type="NCBI Taxonomy" id="35817"/>
    <lineage>
        <taxon>Bacteria</taxon>
        <taxon>Pseudomonadati</taxon>
        <taxon>Campylobacterota</taxon>
        <taxon>Epsilonproteobacteria</taxon>
        <taxon>Campylobacterales</taxon>
        <taxon>Helicobacteraceae</taxon>
        <taxon>Helicobacter</taxon>
    </lineage>
</organism>